<dbReference type="InterPro" id="IPR027417">
    <property type="entry name" value="P-loop_NTPase"/>
</dbReference>
<feature type="region of interest" description="Disordered" evidence="1">
    <location>
        <begin position="123"/>
        <end position="145"/>
    </location>
</feature>
<dbReference type="EMBL" id="LVHD01000012">
    <property type="protein sequence ID" value="OAG77515.1"/>
    <property type="molecule type" value="Genomic_DNA"/>
</dbReference>
<dbReference type="SUPFAM" id="SSF52540">
    <property type="entry name" value="P-loop containing nucleoside triphosphate hydrolases"/>
    <property type="match status" value="1"/>
</dbReference>
<dbReference type="PANTHER" id="PTHR43038">
    <property type="entry name" value="ATP-BINDING CASSETTE, SUB-FAMILY H, MEMBER 1"/>
    <property type="match status" value="1"/>
</dbReference>
<protein>
    <submittedName>
        <fullName evidence="3">ABC-type multidrug transport system, permease component</fullName>
    </submittedName>
</protein>
<feature type="domain" description="ABC transporter" evidence="2">
    <location>
        <begin position="24"/>
        <end position="131"/>
    </location>
</feature>
<evidence type="ECO:0000313" key="4">
    <source>
        <dbReference type="Proteomes" id="UP000077349"/>
    </source>
</evidence>
<evidence type="ECO:0000256" key="1">
    <source>
        <dbReference type="SAM" id="MobiDB-lite"/>
    </source>
</evidence>
<dbReference type="GO" id="GO:0016887">
    <property type="term" value="F:ATP hydrolysis activity"/>
    <property type="evidence" value="ECO:0007669"/>
    <property type="project" value="InterPro"/>
</dbReference>
<dbReference type="AlphaFoldDB" id="A0A177GDQ4"/>
<dbReference type="InterPro" id="IPR003439">
    <property type="entry name" value="ABC_transporter-like_ATP-bd"/>
</dbReference>
<dbReference type="Gene3D" id="3.40.50.300">
    <property type="entry name" value="P-loop containing nucleotide triphosphate hydrolases"/>
    <property type="match status" value="1"/>
</dbReference>
<organism evidence="3 4">
    <name type="scientific">Acetobacter malorum</name>
    <dbReference type="NCBI Taxonomy" id="178901"/>
    <lineage>
        <taxon>Bacteria</taxon>
        <taxon>Pseudomonadati</taxon>
        <taxon>Pseudomonadota</taxon>
        <taxon>Alphaproteobacteria</taxon>
        <taxon>Acetobacterales</taxon>
        <taxon>Acetobacteraceae</taxon>
        <taxon>Acetobacter</taxon>
    </lineage>
</organism>
<gene>
    <name evidence="3" type="ORF">Amal_01273</name>
</gene>
<dbReference type="PATRIC" id="fig|178901.16.peg.1341"/>
<proteinExistence type="predicted"/>
<name>A0A177GDQ4_9PROT</name>
<dbReference type="PANTHER" id="PTHR43038:SF7">
    <property type="entry name" value="ABC TRANSPORT SYSTEM ATP-BINDING PROTEIN"/>
    <property type="match status" value="1"/>
</dbReference>
<dbReference type="Pfam" id="PF00005">
    <property type="entry name" value="ABC_tran"/>
    <property type="match status" value="1"/>
</dbReference>
<evidence type="ECO:0000259" key="2">
    <source>
        <dbReference type="Pfam" id="PF00005"/>
    </source>
</evidence>
<comment type="caution">
    <text evidence="3">The sequence shown here is derived from an EMBL/GenBank/DDBJ whole genome shotgun (WGS) entry which is preliminary data.</text>
</comment>
<sequence length="145" mass="15590">MPIMAATFCTMFLSPSLPDRPLPLSGRMALGKSTLLGLIAGVRHLQTGSIHTLGVDVSNKAEREAFLSRLAFMPQGLGKNLYPTLSVRENIDFFGRLFALDAPTRANRITHLLDSTGLAPFPNRPAGQLSGRHEAEGQPVLLSGP</sequence>
<dbReference type="Proteomes" id="UP000077349">
    <property type="component" value="Unassembled WGS sequence"/>
</dbReference>
<evidence type="ECO:0000313" key="3">
    <source>
        <dbReference type="EMBL" id="OAG77515.1"/>
    </source>
</evidence>
<dbReference type="GO" id="GO:0005524">
    <property type="term" value="F:ATP binding"/>
    <property type="evidence" value="ECO:0007669"/>
    <property type="project" value="InterPro"/>
</dbReference>
<reference evidence="3 4" key="1">
    <citation type="submission" date="2016-03" db="EMBL/GenBank/DDBJ databases">
        <title>Draft genome sequence of Acetobacter malorum CECT 7742, a strain isolated from strawberry vinegar.</title>
        <authorList>
            <person name="Sainz F."/>
            <person name="Mas A."/>
            <person name="Torija M.J."/>
        </authorList>
    </citation>
    <scope>NUCLEOTIDE SEQUENCE [LARGE SCALE GENOMIC DNA]</scope>
    <source>
        <strain evidence="3 4">CECT 7742</strain>
    </source>
</reference>
<accession>A0A177GDQ4</accession>